<sequence length="80" mass="9145">MMKYLFVFLLILLPQIGWSQSEDSLQVSRKDKAGYTSELEQGIASLTSFLALQDDAVAETLLRFPGLDSLTVSWFDWKRK</sequence>
<protein>
    <submittedName>
        <fullName evidence="1">Uncharacterized protein</fullName>
    </submittedName>
</protein>
<keyword evidence="2" id="KW-1185">Reference proteome</keyword>
<dbReference type="EMBL" id="JAUDUY010000004">
    <property type="protein sequence ID" value="MDM9631708.1"/>
    <property type="molecule type" value="Genomic_DNA"/>
</dbReference>
<proteinExistence type="predicted"/>
<dbReference type="RefSeq" id="WP_289725073.1">
    <property type="nucleotide sequence ID" value="NZ_JAUDUY010000004.1"/>
</dbReference>
<evidence type="ECO:0000313" key="1">
    <source>
        <dbReference type="EMBL" id="MDM9631708.1"/>
    </source>
</evidence>
<evidence type="ECO:0000313" key="2">
    <source>
        <dbReference type="Proteomes" id="UP001174839"/>
    </source>
</evidence>
<dbReference type="Proteomes" id="UP001174839">
    <property type="component" value="Unassembled WGS sequence"/>
</dbReference>
<comment type="caution">
    <text evidence="1">The sequence shown here is derived from an EMBL/GenBank/DDBJ whole genome shotgun (WGS) entry which is preliminary data.</text>
</comment>
<accession>A0ABT7WFM7</accession>
<organism evidence="1 2">
    <name type="scientific">Robiginitalea aurantiaca</name>
    <dbReference type="NCBI Taxonomy" id="3056915"/>
    <lineage>
        <taxon>Bacteria</taxon>
        <taxon>Pseudomonadati</taxon>
        <taxon>Bacteroidota</taxon>
        <taxon>Flavobacteriia</taxon>
        <taxon>Flavobacteriales</taxon>
        <taxon>Flavobacteriaceae</taxon>
        <taxon>Robiginitalea</taxon>
    </lineage>
</organism>
<reference evidence="1" key="1">
    <citation type="submission" date="2023-06" db="EMBL/GenBank/DDBJ databases">
        <title>Robiginitalea aurantiacus sp. nov. and Algoriphagus sediminis sp. nov., isolated from coastal sediment.</title>
        <authorList>
            <person name="Zhou Z.Y."/>
            <person name="An J."/>
            <person name="Jia Y.W."/>
            <person name="Du Z.J."/>
        </authorList>
    </citation>
    <scope>NUCLEOTIDE SEQUENCE</scope>
    <source>
        <strain evidence="1">M39</strain>
    </source>
</reference>
<name>A0ABT7WFM7_9FLAO</name>
<gene>
    <name evidence="1" type="ORF">QU605_09515</name>
</gene>